<evidence type="ECO:0000313" key="3">
    <source>
        <dbReference type="EMBL" id="KRG21034.1"/>
    </source>
</evidence>
<dbReference type="Proteomes" id="UP000051497">
    <property type="component" value="Unassembled WGS sequence"/>
</dbReference>
<sequence length="81" mass="8707">MSLTFLDNLLESATENPEIASAAILTTTAVLAATAYLTCFNRSAKTMTTEEKAKRLHDAGLRSQGITPDNDPLLRRAAPSK</sequence>
<name>A0A0Q9YU99_9GAMM</name>
<comment type="caution">
    <text evidence="3">The sequence shown here is derived from an EMBL/GenBank/DDBJ whole genome shotgun (WGS) entry which is preliminary data.</text>
</comment>
<evidence type="ECO:0000256" key="2">
    <source>
        <dbReference type="SAM" id="Phobius"/>
    </source>
</evidence>
<reference evidence="4" key="2">
    <citation type="journal article" date="2016" name="Genome Announc.">
        <title>Draft Genome Sequences of Two Novel Amoeba-Resistant Intranuclear Bacteria, 'Candidatus Berkiella cookevillensis' and 'Candidatus Berkiella aquae'.</title>
        <authorList>
            <person name="Mehari Y.T."/>
            <person name="Arivett B.A."/>
            <person name="Farone A.L."/>
            <person name="Gunderson J.H."/>
            <person name="Farone M.B."/>
        </authorList>
    </citation>
    <scope>NUCLEOTIDE SEQUENCE</scope>
    <source>
        <strain evidence="4">HT99</strain>
    </source>
</reference>
<dbReference type="RefSeq" id="WP_075066576.1">
    <property type="nucleotide sequence ID" value="NZ_LKAJ02000001.1"/>
</dbReference>
<keyword evidence="5" id="KW-1185">Reference proteome</keyword>
<evidence type="ECO:0000313" key="4">
    <source>
        <dbReference type="EMBL" id="MCS5710012.1"/>
    </source>
</evidence>
<feature type="region of interest" description="Disordered" evidence="1">
    <location>
        <begin position="48"/>
        <end position="81"/>
    </location>
</feature>
<reference evidence="4" key="3">
    <citation type="submission" date="2021-06" db="EMBL/GenBank/DDBJ databases">
        <title>Genomic Description and Analysis of Intracellular Bacteria, Candidatus Berkiella cookevillensis and Candidatus Berkiella aquae.</title>
        <authorList>
            <person name="Kidane D.T."/>
            <person name="Mehari Y.T."/>
            <person name="Rice F.C."/>
            <person name="Arivett B.A."/>
            <person name="Farone A.L."/>
            <person name="Berk S.G."/>
            <person name="Farone M.B."/>
        </authorList>
    </citation>
    <scope>NUCLEOTIDE SEQUENCE</scope>
    <source>
        <strain evidence="4">HT99</strain>
    </source>
</reference>
<gene>
    <name evidence="4" type="ORF">HT99x_001080</name>
    <name evidence="3" type="ORF">HT99x_01954</name>
</gene>
<keyword evidence="2" id="KW-1133">Transmembrane helix</keyword>
<proteinExistence type="predicted"/>
<keyword evidence="2" id="KW-0472">Membrane</keyword>
<evidence type="ECO:0000256" key="1">
    <source>
        <dbReference type="SAM" id="MobiDB-lite"/>
    </source>
</evidence>
<accession>A0A0Q9YU99</accession>
<dbReference type="EMBL" id="LKAJ02000001">
    <property type="protein sequence ID" value="MCS5710012.1"/>
    <property type="molecule type" value="Genomic_DNA"/>
</dbReference>
<protein>
    <submittedName>
        <fullName evidence="3">Uncharacterized protein</fullName>
    </submittedName>
</protein>
<dbReference type="EMBL" id="LKAJ01000007">
    <property type="protein sequence ID" value="KRG21034.1"/>
    <property type="molecule type" value="Genomic_DNA"/>
</dbReference>
<feature type="compositionally biased region" description="Basic and acidic residues" evidence="1">
    <location>
        <begin position="48"/>
        <end position="60"/>
    </location>
</feature>
<dbReference type="STRING" id="295108.HT99x_01954"/>
<organism evidence="3">
    <name type="scientific">Candidatus Berkiella aquae</name>
    <dbReference type="NCBI Taxonomy" id="295108"/>
    <lineage>
        <taxon>Bacteria</taxon>
        <taxon>Pseudomonadati</taxon>
        <taxon>Pseudomonadota</taxon>
        <taxon>Gammaproteobacteria</taxon>
        <taxon>Candidatus Berkiellales</taxon>
        <taxon>Candidatus Berkiellaceae</taxon>
        <taxon>Candidatus Berkiella</taxon>
    </lineage>
</organism>
<reference evidence="3" key="1">
    <citation type="submission" date="2015-09" db="EMBL/GenBank/DDBJ databases">
        <title>Draft Genome Sequences of Two Novel Amoeba-resistant Intranuclear Bacteria, Candidatus Berkiella cookevillensis and Candidatus Berkiella aquae.</title>
        <authorList>
            <person name="Mehari Y.T."/>
            <person name="Arivett B.A."/>
            <person name="Farone A.L."/>
            <person name="Gunderson J.H."/>
            <person name="Farone M.B."/>
        </authorList>
    </citation>
    <scope>NUCLEOTIDE SEQUENCE [LARGE SCALE GENOMIC DNA]</scope>
    <source>
        <strain evidence="3">HT99</strain>
    </source>
</reference>
<keyword evidence="2" id="KW-0812">Transmembrane</keyword>
<feature type="transmembrane region" description="Helical" evidence="2">
    <location>
        <begin position="20"/>
        <end position="39"/>
    </location>
</feature>
<evidence type="ECO:0000313" key="5">
    <source>
        <dbReference type="Proteomes" id="UP000051497"/>
    </source>
</evidence>
<dbReference type="AlphaFoldDB" id="A0A0Q9YU99"/>